<protein>
    <recommendedName>
        <fullName evidence="11">D-2-hydroxyacid dehydrogenase family protein</fullName>
    </recommendedName>
</protein>
<keyword evidence="2 4" id="KW-0560">Oxidoreductase</keyword>
<evidence type="ECO:0000259" key="5">
    <source>
        <dbReference type="Pfam" id="PF00389"/>
    </source>
</evidence>
<evidence type="ECO:0000256" key="1">
    <source>
        <dbReference type="ARBA" id="ARBA00005854"/>
    </source>
</evidence>
<dbReference type="InterPro" id="IPR006140">
    <property type="entry name" value="D-isomer_DH_NAD-bd"/>
</dbReference>
<evidence type="ECO:0000256" key="4">
    <source>
        <dbReference type="RuleBase" id="RU003719"/>
    </source>
</evidence>
<dbReference type="AlphaFoldDB" id="A0A2M9YKP1"/>
<dbReference type="SUPFAM" id="SSF52283">
    <property type="entry name" value="Formate/glycerate dehydrogenase catalytic domain-like"/>
    <property type="match status" value="1"/>
</dbReference>
<dbReference type="Gene3D" id="3.40.50.720">
    <property type="entry name" value="NAD(P)-binding Rossmann-like Domain"/>
    <property type="match status" value="2"/>
</dbReference>
<dbReference type="InterPro" id="IPR050857">
    <property type="entry name" value="D-2-hydroxyacid_DH"/>
</dbReference>
<comment type="caution">
    <text evidence="7">The sequence shown here is derived from an EMBL/GenBank/DDBJ whole genome shotgun (WGS) entry which is preliminary data.</text>
</comment>
<keyword evidence="3" id="KW-0520">NAD</keyword>
<dbReference type="GO" id="GO:0051287">
    <property type="term" value="F:NAD binding"/>
    <property type="evidence" value="ECO:0007669"/>
    <property type="project" value="InterPro"/>
</dbReference>
<evidence type="ECO:0000313" key="10">
    <source>
        <dbReference type="Proteomes" id="UP000232188"/>
    </source>
</evidence>
<proteinExistence type="inferred from homology"/>
<dbReference type="GO" id="GO:0016616">
    <property type="term" value="F:oxidoreductase activity, acting on the CH-OH group of donors, NAD or NADP as acceptor"/>
    <property type="evidence" value="ECO:0007669"/>
    <property type="project" value="InterPro"/>
</dbReference>
<dbReference type="PANTHER" id="PTHR42789:SF1">
    <property type="entry name" value="D-ISOMER SPECIFIC 2-HYDROXYACID DEHYDROGENASE FAMILY PROTEIN (AFU_ORTHOLOGUE AFUA_6G10090)"/>
    <property type="match status" value="1"/>
</dbReference>
<dbReference type="PROSITE" id="PS00671">
    <property type="entry name" value="D_2_HYDROXYACID_DH_3"/>
    <property type="match status" value="1"/>
</dbReference>
<evidence type="ECO:0000259" key="6">
    <source>
        <dbReference type="Pfam" id="PF02826"/>
    </source>
</evidence>
<dbReference type="Proteomes" id="UP000232188">
    <property type="component" value="Unassembled WGS sequence"/>
</dbReference>
<dbReference type="PANTHER" id="PTHR42789">
    <property type="entry name" value="D-ISOMER SPECIFIC 2-HYDROXYACID DEHYDROGENASE FAMILY PROTEIN (AFU_ORTHOLOGUE AFUA_6G10090)"/>
    <property type="match status" value="1"/>
</dbReference>
<feature type="domain" description="D-isomer specific 2-hydroxyacid dehydrogenase NAD-binding" evidence="6">
    <location>
        <begin position="114"/>
        <end position="287"/>
    </location>
</feature>
<accession>A0A2M9YKP1</accession>
<comment type="similarity">
    <text evidence="1 4">Belongs to the D-isomer specific 2-hydroxyacid dehydrogenase family.</text>
</comment>
<reference evidence="9 10" key="1">
    <citation type="submission" date="2017-07" db="EMBL/GenBank/DDBJ databases">
        <title>Leptospira spp. isolated from tropical soils.</title>
        <authorList>
            <person name="Thibeaux R."/>
            <person name="Iraola G."/>
            <person name="Ferres I."/>
            <person name="Bierque E."/>
            <person name="Girault D."/>
            <person name="Soupe-Gilbert M.-E."/>
            <person name="Picardeau M."/>
            <person name="Goarant C."/>
        </authorList>
    </citation>
    <scope>NUCLEOTIDE SEQUENCE [LARGE SCALE GENOMIC DNA]</scope>
    <source>
        <strain evidence="7 10">FH2-B-C1</strain>
        <strain evidence="8 9">FH2-B-D1</strain>
    </source>
</reference>
<dbReference type="InterPro" id="IPR036291">
    <property type="entry name" value="NAD(P)-bd_dom_sf"/>
</dbReference>
<evidence type="ECO:0000313" key="7">
    <source>
        <dbReference type="EMBL" id="PJZ52077.1"/>
    </source>
</evidence>
<sequence length="320" mass="35488">MKPLMLVLDDWEGRIAASSAWNQIEDHVTIKYATKPLEEMPEKEIANVTFLMAIRERTPLIAKVFDLLPNLKLILQTGGHAYHIDLKAASERGIQIALGRRAKAPVLSVPELTIAMMLNLFHLIPQAQIEMRKGEWPRSLGRTLNNRRLGILGLGRHGSKVAEIAKSAFQMDVVAWERSKNEQASNVGYPRLPLDELLKTSDAVSVHLRLSPESAGLLTRKKLELFKKGSVLINTSRGAIIDETALVSILKKGPIAGAGLDVFETEPLDKNSPLRNLDNVLLTPHIGWTVEEVFEEFAQIASTQVLQYLNGTLSSSEIIK</sequence>
<dbReference type="Pfam" id="PF02826">
    <property type="entry name" value="2-Hacid_dh_C"/>
    <property type="match status" value="1"/>
</dbReference>
<dbReference type="Pfam" id="PF00389">
    <property type="entry name" value="2-Hacid_dh"/>
    <property type="match status" value="1"/>
</dbReference>
<organism evidence="7 10">
    <name type="scientific">Leptospira adleri</name>
    <dbReference type="NCBI Taxonomy" id="2023186"/>
    <lineage>
        <taxon>Bacteria</taxon>
        <taxon>Pseudomonadati</taxon>
        <taxon>Spirochaetota</taxon>
        <taxon>Spirochaetia</taxon>
        <taxon>Leptospirales</taxon>
        <taxon>Leptospiraceae</taxon>
        <taxon>Leptospira</taxon>
    </lineage>
</organism>
<dbReference type="InterPro" id="IPR029753">
    <property type="entry name" value="D-isomer_DH_CS"/>
</dbReference>
<name>A0A2M9YKP1_9LEPT</name>
<dbReference type="EMBL" id="NPDU01000010">
    <property type="protein sequence ID" value="PJZ62939.1"/>
    <property type="molecule type" value="Genomic_DNA"/>
</dbReference>
<feature type="domain" description="D-isomer specific 2-hydroxyacid dehydrogenase catalytic" evidence="5">
    <location>
        <begin position="19"/>
        <end position="314"/>
    </location>
</feature>
<evidence type="ECO:0000313" key="9">
    <source>
        <dbReference type="Proteomes" id="UP000232149"/>
    </source>
</evidence>
<dbReference type="EMBL" id="NPDV01000016">
    <property type="protein sequence ID" value="PJZ52077.1"/>
    <property type="molecule type" value="Genomic_DNA"/>
</dbReference>
<keyword evidence="9" id="KW-1185">Reference proteome</keyword>
<dbReference type="InterPro" id="IPR006139">
    <property type="entry name" value="D-isomer_2_OHA_DH_cat_dom"/>
</dbReference>
<gene>
    <name evidence="8" type="ORF">CH376_05465</name>
    <name evidence="7" type="ORF">CH380_16685</name>
</gene>
<evidence type="ECO:0000256" key="3">
    <source>
        <dbReference type="ARBA" id="ARBA00023027"/>
    </source>
</evidence>
<dbReference type="Proteomes" id="UP000232149">
    <property type="component" value="Unassembled WGS sequence"/>
</dbReference>
<dbReference type="FunFam" id="3.40.50.720:FF:000203">
    <property type="entry name" value="D-3-phosphoglycerate dehydrogenase (SerA)"/>
    <property type="match status" value="1"/>
</dbReference>
<evidence type="ECO:0000256" key="2">
    <source>
        <dbReference type="ARBA" id="ARBA00023002"/>
    </source>
</evidence>
<evidence type="ECO:0008006" key="11">
    <source>
        <dbReference type="Google" id="ProtNLM"/>
    </source>
</evidence>
<evidence type="ECO:0000313" key="8">
    <source>
        <dbReference type="EMBL" id="PJZ62939.1"/>
    </source>
</evidence>
<dbReference type="SUPFAM" id="SSF51735">
    <property type="entry name" value="NAD(P)-binding Rossmann-fold domains"/>
    <property type="match status" value="1"/>
</dbReference>